<sequence>MAEEECGESSVVAMSSSSNWWENLHGGGPSWAWQKHGSNPCSNSPTCEDDVSISNSYNTNTSIHSGLTVESSHRLLDPAATELMLGEHMSDNQLWSHMLLGIGNNGENYVDSSSSSKSMSSHFIGSGGDRHHHNDRLVMPPLRSNLVNDWSIAPPISEVNYLSLDSSSGLFPSDAYHKQYGDIKAECGLGYGGFQDNSRYCYGRSEDDLVFVDGSLSHKGILGEHHRVVNKPDWKSPPLSVHGCKKQGPVPSLPASSSSSVRTNSVKGQTNTNGESKKKHNPESTGVAKKHKHDSSSTSAARMQVTKAKIGDRITTLQQIVSPFGKTDTASVLTETVGYIKFLQEQVRLLVSNPYMKANPHKELWGGIERKERVEMRVVELRSKGLCLVPVSCTPQVYRDNTGSDYWTPPYRSLLYR</sequence>
<evidence type="ECO:0000313" key="2">
    <source>
        <dbReference type="Proteomes" id="UP001057402"/>
    </source>
</evidence>
<proteinExistence type="predicted"/>
<dbReference type="EMBL" id="CM042882">
    <property type="protein sequence ID" value="KAI4379057.1"/>
    <property type="molecule type" value="Genomic_DNA"/>
</dbReference>
<gene>
    <name evidence="1" type="ORF">MLD38_005399</name>
</gene>
<evidence type="ECO:0000313" key="1">
    <source>
        <dbReference type="EMBL" id="KAI4379057.1"/>
    </source>
</evidence>
<protein>
    <submittedName>
        <fullName evidence="1">Uncharacterized protein</fullName>
    </submittedName>
</protein>
<name>A0ACB9RSY6_9MYRT</name>
<organism evidence="1 2">
    <name type="scientific">Melastoma candidum</name>
    <dbReference type="NCBI Taxonomy" id="119954"/>
    <lineage>
        <taxon>Eukaryota</taxon>
        <taxon>Viridiplantae</taxon>
        <taxon>Streptophyta</taxon>
        <taxon>Embryophyta</taxon>
        <taxon>Tracheophyta</taxon>
        <taxon>Spermatophyta</taxon>
        <taxon>Magnoliopsida</taxon>
        <taxon>eudicotyledons</taxon>
        <taxon>Gunneridae</taxon>
        <taxon>Pentapetalae</taxon>
        <taxon>rosids</taxon>
        <taxon>malvids</taxon>
        <taxon>Myrtales</taxon>
        <taxon>Melastomataceae</taxon>
        <taxon>Melastomatoideae</taxon>
        <taxon>Melastomateae</taxon>
        <taxon>Melastoma</taxon>
    </lineage>
</organism>
<dbReference type="Proteomes" id="UP001057402">
    <property type="component" value="Chromosome 3"/>
</dbReference>
<keyword evidence="2" id="KW-1185">Reference proteome</keyword>
<comment type="caution">
    <text evidence="1">The sequence shown here is derived from an EMBL/GenBank/DDBJ whole genome shotgun (WGS) entry which is preliminary data.</text>
</comment>
<accession>A0ACB9RSY6</accession>
<reference evidence="2" key="1">
    <citation type="journal article" date="2023" name="Front. Plant Sci.">
        <title>Chromosomal-level genome assembly of Melastoma candidum provides insights into trichome evolution.</title>
        <authorList>
            <person name="Zhong Y."/>
            <person name="Wu W."/>
            <person name="Sun C."/>
            <person name="Zou P."/>
            <person name="Liu Y."/>
            <person name="Dai S."/>
            <person name="Zhou R."/>
        </authorList>
    </citation>
    <scope>NUCLEOTIDE SEQUENCE [LARGE SCALE GENOMIC DNA]</scope>
</reference>